<dbReference type="Proteomes" id="UP000680865">
    <property type="component" value="Unassembled WGS sequence"/>
</dbReference>
<proteinExistence type="inferred from homology"/>
<comment type="similarity">
    <text evidence="1">Belongs to the bacterial solute-binding protein 1 family.</text>
</comment>
<comment type="caution">
    <text evidence="5">The sequence shown here is derived from an EMBL/GenBank/DDBJ whole genome shotgun (WGS) entry which is preliminary data.</text>
</comment>
<evidence type="ECO:0000256" key="1">
    <source>
        <dbReference type="ARBA" id="ARBA00008520"/>
    </source>
</evidence>
<accession>A0A919SL11</accession>
<dbReference type="PROSITE" id="PS51257">
    <property type="entry name" value="PROKAR_LIPOPROTEIN"/>
    <property type="match status" value="1"/>
</dbReference>
<dbReference type="Pfam" id="PF01547">
    <property type="entry name" value="SBP_bac_1"/>
    <property type="match status" value="1"/>
</dbReference>
<keyword evidence="6" id="KW-1185">Reference proteome</keyword>
<evidence type="ECO:0000313" key="5">
    <source>
        <dbReference type="EMBL" id="GIM73382.1"/>
    </source>
</evidence>
<keyword evidence="3 4" id="KW-0732">Signal</keyword>
<dbReference type="RefSeq" id="WP_212998282.1">
    <property type="nucleotide sequence ID" value="NZ_BAAATW010000023.1"/>
</dbReference>
<protein>
    <submittedName>
        <fullName evidence="5">Sugar ABC transporter substrate-binding protein</fullName>
    </submittedName>
</protein>
<dbReference type="PANTHER" id="PTHR43649:SF14">
    <property type="entry name" value="BLR3389 PROTEIN"/>
    <property type="match status" value="1"/>
</dbReference>
<dbReference type="InterPro" id="IPR006061">
    <property type="entry name" value="SBP_1_CS"/>
</dbReference>
<dbReference type="CDD" id="cd13585">
    <property type="entry name" value="PBP2_TMBP_like"/>
    <property type="match status" value="1"/>
</dbReference>
<evidence type="ECO:0000313" key="6">
    <source>
        <dbReference type="Proteomes" id="UP000680865"/>
    </source>
</evidence>
<name>A0A919SL11_9ACTN</name>
<dbReference type="GO" id="GO:0055085">
    <property type="term" value="P:transmembrane transport"/>
    <property type="evidence" value="ECO:0007669"/>
    <property type="project" value="InterPro"/>
</dbReference>
<dbReference type="PROSITE" id="PS01037">
    <property type="entry name" value="SBP_BACTERIAL_1"/>
    <property type="match status" value="1"/>
</dbReference>
<dbReference type="PANTHER" id="PTHR43649">
    <property type="entry name" value="ARABINOSE-BINDING PROTEIN-RELATED"/>
    <property type="match status" value="1"/>
</dbReference>
<dbReference type="AlphaFoldDB" id="A0A919SL11"/>
<dbReference type="Gene3D" id="3.40.190.10">
    <property type="entry name" value="Periplasmic binding protein-like II"/>
    <property type="match status" value="1"/>
</dbReference>
<feature type="chain" id="PRO_5037701363" evidence="4">
    <location>
        <begin position="25"/>
        <end position="449"/>
    </location>
</feature>
<feature type="signal peptide" evidence="4">
    <location>
        <begin position="1"/>
        <end position="24"/>
    </location>
</feature>
<dbReference type="InterPro" id="IPR050490">
    <property type="entry name" value="Bact_solute-bd_prot1"/>
</dbReference>
<dbReference type="InterPro" id="IPR006059">
    <property type="entry name" value="SBP"/>
</dbReference>
<evidence type="ECO:0000256" key="4">
    <source>
        <dbReference type="SAM" id="SignalP"/>
    </source>
</evidence>
<evidence type="ECO:0000256" key="3">
    <source>
        <dbReference type="ARBA" id="ARBA00022729"/>
    </source>
</evidence>
<organism evidence="5 6">
    <name type="scientific">Winogradskya consettensis</name>
    <dbReference type="NCBI Taxonomy" id="113560"/>
    <lineage>
        <taxon>Bacteria</taxon>
        <taxon>Bacillati</taxon>
        <taxon>Actinomycetota</taxon>
        <taxon>Actinomycetes</taxon>
        <taxon>Micromonosporales</taxon>
        <taxon>Micromonosporaceae</taxon>
        <taxon>Winogradskya</taxon>
    </lineage>
</organism>
<gene>
    <name evidence="5" type="ORF">Aco04nite_34970</name>
</gene>
<sequence>MTTFTRRRLLGLAALATATTLTLAACGGGDDDSSSGTSGTTVSDADVTAALQKGGNLTVWAWEPTLKQVVANFQKTYPNVKINLVNAGTGNDQYTALQNAFAAGSGIPDVAQIEYYALPQFALGKSITDLNQMGASSLKADFSPGPWASVQSGSGTYGLPMDSGPMAMFYNKDVFDKYKITVPTTWTEFLDAARKLHAADPKAYIANDTGDAGFVTSLIWQAGGKPYQVDGTNVTINLNDAGSQEFVKVWQALISEKLLAPISSWSDQWYQGLGNGSIATLNTGAWMPANFTSGAPAGSGKWRVAALPQWTAGGTASAENGGSSLAIPEKSSNKALAYGFLKYANDGDGVQTRVDNGAFPATVKQLNSDAFLNTEFKYFGGQKANEIFAASSKNVTPGWSYLPFQVYANSIFNDSVGKAYVSSTPLADGLKAWQDQSAAYGKEQGFTVK</sequence>
<reference evidence="5" key="1">
    <citation type="submission" date="2021-03" db="EMBL/GenBank/DDBJ databases">
        <title>Whole genome shotgun sequence of Actinoplanes consettensis NBRC 14913.</title>
        <authorList>
            <person name="Komaki H."/>
            <person name="Tamura T."/>
        </authorList>
    </citation>
    <scope>NUCLEOTIDE SEQUENCE</scope>
    <source>
        <strain evidence="5">NBRC 14913</strain>
    </source>
</reference>
<dbReference type="EMBL" id="BOQP01000017">
    <property type="protein sequence ID" value="GIM73382.1"/>
    <property type="molecule type" value="Genomic_DNA"/>
</dbReference>
<keyword evidence="2" id="KW-0813">Transport</keyword>
<evidence type="ECO:0000256" key="2">
    <source>
        <dbReference type="ARBA" id="ARBA00022448"/>
    </source>
</evidence>
<dbReference type="SUPFAM" id="SSF53850">
    <property type="entry name" value="Periplasmic binding protein-like II"/>
    <property type="match status" value="1"/>
</dbReference>